<dbReference type="Gene3D" id="3.30.70.2450">
    <property type="match status" value="1"/>
</dbReference>
<sequence>METDVLVIGAGPVGLTAANLLADQGIRVTLAERNPGITDEPRAISITDESLRVMAEIGVLHKLLPEMLVGTGARYFGRKGQLLAEMSSHHSRLGQPVKSQFDQPVLVALLLEAAQARSGIDLRFGTEVRAVANHPEHAEVELVDANGAQRLRAKWVLACDGGRSPVRTQLGIPLEGSTQVEKWIVVDVLNTQGEPERFSRFHCNGVRPCVVVPGVKGRCRYEFMLLPGDDPARVTTPEFIIELVAPYQRIVAADIRRAAVYVAQQRIAASFRRGRVLLAGDAAHLMPPFAGQGLNAGIRDAANLAWKIAAHVRGQASEALIDSYQAERRPHAEQMVRLSHRIGKVVMSTHPLLTTLRDVAVVALGIVPPAKRWLVDMKFLKQPYFTTGCIVPPASDLPRAAADLVGRALPQPRVQRPNGERIALDKVLGSDWAILRFPKDAALEIQRPAGRREGVVDLDGAFAALLGSGLTLLVRPDRYVAAASRAPDEQLALQALAALIPALPACLYGTGPQGDTQPRASLAIQSRAS</sequence>
<organism evidence="3 4">
    <name type="scientific">Pseudomonas citronellolis</name>
    <dbReference type="NCBI Taxonomy" id="53408"/>
    <lineage>
        <taxon>Bacteria</taxon>
        <taxon>Pseudomonadati</taxon>
        <taxon>Pseudomonadota</taxon>
        <taxon>Gammaproteobacteria</taxon>
        <taxon>Pseudomonadales</taxon>
        <taxon>Pseudomonadaceae</taxon>
        <taxon>Pseudomonas</taxon>
    </lineage>
</organism>
<dbReference type="Pfam" id="PF01494">
    <property type="entry name" value="FAD_binding_3"/>
    <property type="match status" value="1"/>
</dbReference>
<accession>A0AAW6P8U2</accession>
<dbReference type="PANTHER" id="PTHR43476">
    <property type="entry name" value="3-(3-HYDROXY-PHENYL)PROPIONATE/3-HYDROXYCINNAMIC ACID HYDROXYLASE"/>
    <property type="match status" value="1"/>
</dbReference>
<dbReference type="GO" id="GO:0071949">
    <property type="term" value="F:FAD binding"/>
    <property type="evidence" value="ECO:0007669"/>
    <property type="project" value="InterPro"/>
</dbReference>
<proteinExistence type="predicted"/>
<dbReference type="PRINTS" id="PR00420">
    <property type="entry name" value="RNGMNOXGNASE"/>
</dbReference>
<evidence type="ECO:0000313" key="3">
    <source>
        <dbReference type="EMBL" id="MDF3843519.1"/>
    </source>
</evidence>
<dbReference type="AlphaFoldDB" id="A0AAW6P8U2"/>
<keyword evidence="1 3" id="KW-0560">Oxidoreductase</keyword>
<dbReference type="EMBL" id="JARJLR010000281">
    <property type="protein sequence ID" value="MDF3843519.1"/>
    <property type="molecule type" value="Genomic_DNA"/>
</dbReference>
<protein>
    <submittedName>
        <fullName evidence="3">Bifunctional 3-(3-hydroxy-phenyl)propionate/3-hydroxycinnamic acid hydroxylase</fullName>
        <ecNumber evidence="3">1.14.13.127</ecNumber>
    </submittedName>
</protein>
<dbReference type="InterPro" id="IPR050631">
    <property type="entry name" value="PheA/TfdB_FAD_monoxygenase"/>
</dbReference>
<name>A0AAW6P8U2_9PSED</name>
<comment type="caution">
    <text evidence="3">The sequence shown here is derived from an EMBL/GenBank/DDBJ whole genome shotgun (WGS) entry which is preliminary data.</text>
</comment>
<evidence type="ECO:0000256" key="1">
    <source>
        <dbReference type="ARBA" id="ARBA00023002"/>
    </source>
</evidence>
<dbReference type="PANTHER" id="PTHR43476:SF3">
    <property type="entry name" value="FAD-BINDING MONOOXYGENASE"/>
    <property type="match status" value="1"/>
</dbReference>
<dbReference type="InterPro" id="IPR036188">
    <property type="entry name" value="FAD/NAD-bd_sf"/>
</dbReference>
<evidence type="ECO:0000259" key="2">
    <source>
        <dbReference type="Pfam" id="PF01494"/>
    </source>
</evidence>
<gene>
    <name evidence="3" type="ORF">P3W55_17545</name>
</gene>
<dbReference type="GO" id="GO:0019622">
    <property type="term" value="P:3-(3-hydroxy)phenylpropionate catabolic process"/>
    <property type="evidence" value="ECO:0007669"/>
    <property type="project" value="TreeGrafter"/>
</dbReference>
<dbReference type="Gene3D" id="3.40.30.120">
    <property type="match status" value="1"/>
</dbReference>
<dbReference type="SUPFAM" id="SSF51905">
    <property type="entry name" value="FAD/NAD(P)-binding domain"/>
    <property type="match status" value="1"/>
</dbReference>
<dbReference type="GO" id="GO:0008688">
    <property type="term" value="F:3-(3-hydroxyphenyl)propionate hydroxylase activity"/>
    <property type="evidence" value="ECO:0007669"/>
    <property type="project" value="UniProtKB-EC"/>
</dbReference>
<dbReference type="Proteomes" id="UP001220662">
    <property type="component" value="Unassembled WGS sequence"/>
</dbReference>
<dbReference type="InterPro" id="IPR002938">
    <property type="entry name" value="FAD-bd"/>
</dbReference>
<feature type="domain" description="FAD-binding" evidence="2">
    <location>
        <begin position="2"/>
        <end position="338"/>
    </location>
</feature>
<reference evidence="3" key="1">
    <citation type="submission" date="2023-03" db="EMBL/GenBank/DDBJ databases">
        <title>Draft assemblies of triclosan tolerant bacteria isolated from returned activated sludge.</title>
        <authorList>
            <person name="Van Hamelsveld S."/>
        </authorList>
    </citation>
    <scope>NUCLEOTIDE SEQUENCE</scope>
    <source>
        <strain evidence="3">GW210015_S63</strain>
    </source>
</reference>
<dbReference type="EC" id="1.14.13.127" evidence="3"/>
<dbReference type="NCBIfam" id="NF004829">
    <property type="entry name" value="PRK06183.1-3"/>
    <property type="match status" value="1"/>
</dbReference>
<dbReference type="Gene3D" id="3.50.50.60">
    <property type="entry name" value="FAD/NAD(P)-binding domain"/>
    <property type="match status" value="1"/>
</dbReference>
<evidence type="ECO:0000313" key="4">
    <source>
        <dbReference type="Proteomes" id="UP001220662"/>
    </source>
</evidence>